<dbReference type="InterPro" id="IPR052336">
    <property type="entry name" value="MlaD_Phospholipid_Transporter"/>
</dbReference>
<evidence type="ECO:0000256" key="1">
    <source>
        <dbReference type="SAM" id="MobiDB-lite"/>
    </source>
</evidence>
<dbReference type="PROSITE" id="PS51257">
    <property type="entry name" value="PROKAR_LIPOPROTEIN"/>
    <property type="match status" value="1"/>
</dbReference>
<evidence type="ECO:0000313" key="5">
    <source>
        <dbReference type="EMBL" id="RNL62426.1"/>
    </source>
</evidence>
<reference evidence="5 6" key="1">
    <citation type="submission" date="2018-11" db="EMBL/GenBank/DDBJ databases">
        <authorList>
            <person name="Li F."/>
        </authorList>
    </citation>
    <scope>NUCLEOTIDE SEQUENCE [LARGE SCALE GENOMIC DNA]</scope>
    <source>
        <strain evidence="5 6">Gsoil 097</strain>
    </source>
</reference>
<dbReference type="NCBIfam" id="TIGR00996">
    <property type="entry name" value="Mtu_fam_mce"/>
    <property type="match status" value="1"/>
</dbReference>
<dbReference type="AlphaFoldDB" id="A0A3N0CHC1"/>
<keyword evidence="6" id="KW-1185">Reference proteome</keyword>
<feature type="region of interest" description="Disordered" evidence="1">
    <location>
        <begin position="366"/>
        <end position="458"/>
    </location>
</feature>
<dbReference type="Pfam" id="PF11887">
    <property type="entry name" value="Mce4_CUP1"/>
    <property type="match status" value="1"/>
</dbReference>
<evidence type="ECO:0000259" key="3">
    <source>
        <dbReference type="Pfam" id="PF02470"/>
    </source>
</evidence>
<evidence type="ECO:0000313" key="6">
    <source>
        <dbReference type="Proteomes" id="UP000267128"/>
    </source>
</evidence>
<feature type="signal peptide" evidence="2">
    <location>
        <begin position="1"/>
        <end position="22"/>
    </location>
</feature>
<dbReference type="InterPro" id="IPR024516">
    <property type="entry name" value="Mce_C"/>
</dbReference>
<gene>
    <name evidence="5" type="ORF">EFK50_11685</name>
</gene>
<dbReference type="PANTHER" id="PTHR33371:SF15">
    <property type="entry name" value="LIPOPROTEIN LPRN"/>
    <property type="match status" value="1"/>
</dbReference>
<proteinExistence type="predicted"/>
<dbReference type="EMBL" id="RJSE01000007">
    <property type="protein sequence ID" value="RNL62426.1"/>
    <property type="molecule type" value="Genomic_DNA"/>
</dbReference>
<feature type="domain" description="Mce/MlaD" evidence="3">
    <location>
        <begin position="43"/>
        <end position="118"/>
    </location>
</feature>
<accession>A0A3N0CHC1</accession>
<protein>
    <submittedName>
        <fullName evidence="5">MCE family protein</fullName>
    </submittedName>
</protein>
<dbReference type="PANTHER" id="PTHR33371">
    <property type="entry name" value="INTERMEMBRANE PHOSPHOLIPID TRANSPORT SYSTEM BINDING PROTEIN MLAD-RELATED"/>
    <property type="match status" value="1"/>
</dbReference>
<keyword evidence="2" id="KW-0732">Signal</keyword>
<evidence type="ECO:0000259" key="4">
    <source>
        <dbReference type="Pfam" id="PF11887"/>
    </source>
</evidence>
<dbReference type="InterPro" id="IPR005693">
    <property type="entry name" value="Mce"/>
</dbReference>
<dbReference type="RefSeq" id="WP_123227722.1">
    <property type="nucleotide sequence ID" value="NZ_RJSE01000007.1"/>
</dbReference>
<dbReference type="InterPro" id="IPR003399">
    <property type="entry name" value="Mce/MlaD"/>
</dbReference>
<feature type="compositionally biased region" description="Low complexity" evidence="1">
    <location>
        <begin position="367"/>
        <end position="442"/>
    </location>
</feature>
<dbReference type="Proteomes" id="UP000267128">
    <property type="component" value="Unassembled WGS sequence"/>
</dbReference>
<organism evidence="5 6">
    <name type="scientific">Nocardioides marmoriginsengisoli</name>
    <dbReference type="NCBI Taxonomy" id="661483"/>
    <lineage>
        <taxon>Bacteria</taxon>
        <taxon>Bacillati</taxon>
        <taxon>Actinomycetota</taxon>
        <taxon>Actinomycetes</taxon>
        <taxon>Propionibacteriales</taxon>
        <taxon>Nocardioidaceae</taxon>
        <taxon>Nocardioides</taxon>
    </lineage>
</organism>
<name>A0A3N0CHC1_9ACTN</name>
<dbReference type="GO" id="GO:0005576">
    <property type="term" value="C:extracellular region"/>
    <property type="evidence" value="ECO:0007669"/>
    <property type="project" value="TreeGrafter"/>
</dbReference>
<evidence type="ECO:0000256" key="2">
    <source>
        <dbReference type="SAM" id="SignalP"/>
    </source>
</evidence>
<feature type="domain" description="Mammalian cell entry C-terminal" evidence="4">
    <location>
        <begin position="129"/>
        <end position="296"/>
    </location>
</feature>
<dbReference type="Pfam" id="PF02470">
    <property type="entry name" value="MlaD"/>
    <property type="match status" value="1"/>
</dbReference>
<comment type="caution">
    <text evidence="5">The sequence shown here is derived from an EMBL/GenBank/DDBJ whole genome shotgun (WGS) entry which is preliminary data.</text>
</comment>
<sequence>MRTKKTVALVSGLALTGTLMFSGCGTDLYSMPLPGGADVGSDPVRITADFSDVLDLVPQSAVKVENIAVGRVESIKLNEDGRSARATILIRGDVDLPEGTAARLQQTSLLGEKYVALVRPEEGEAGSGSLRSGANIPIRETSQVAEVEQVLGALSMVINGGGVAKFQEISRELQKVSTGRPEEIRGFLRNVGTFVAGLDARKGAVTDALDAMAGLSTTLNQDKEKIAQALEGLSPGMQVLVDQRKELVSMLTALDKLSTVSVRTLDASQEDMIEDMKLLEPILRELAESGNALPDSLELLLTYPFPDEVLNAIRGDYFNVFATANYTSLPASCTGLGCPWPQMPDTGTMPPFDWEAELDSAGRMAMPGLVAPAPSSPPAASDQPSPSGSASPSGPASPSGSATPAGPGPSPSSSASPTDGPTSTPSVTPSPSLLPPTDSAAPGLGQRSVQVPTARKAR</sequence>
<dbReference type="OrthoDB" id="9774928at2"/>
<feature type="chain" id="PRO_5039629564" evidence="2">
    <location>
        <begin position="23"/>
        <end position="458"/>
    </location>
</feature>